<dbReference type="PANTHER" id="PTHR23093">
    <property type="entry name" value="SIMILAR TO CHROMOSOME 3 OPEN READING FRAME 20"/>
    <property type="match status" value="1"/>
</dbReference>
<organism evidence="2">
    <name type="scientific">Homalodisca liturata</name>
    <dbReference type="NCBI Taxonomy" id="320908"/>
    <lineage>
        <taxon>Eukaryota</taxon>
        <taxon>Metazoa</taxon>
        <taxon>Ecdysozoa</taxon>
        <taxon>Arthropoda</taxon>
        <taxon>Hexapoda</taxon>
        <taxon>Insecta</taxon>
        <taxon>Pterygota</taxon>
        <taxon>Neoptera</taxon>
        <taxon>Paraneoptera</taxon>
        <taxon>Hemiptera</taxon>
        <taxon>Auchenorrhyncha</taxon>
        <taxon>Membracoidea</taxon>
        <taxon>Cicadellidae</taxon>
        <taxon>Cicadellinae</taxon>
        <taxon>Proconiini</taxon>
        <taxon>Homalodisca</taxon>
    </lineage>
</organism>
<feature type="domain" description="FAM194 C-terminal" evidence="1">
    <location>
        <begin position="173"/>
        <end position="229"/>
    </location>
</feature>
<accession>A0A1B6K1E9</accession>
<dbReference type="Pfam" id="PF14977">
    <property type="entry name" value="FAM194"/>
    <property type="match status" value="2"/>
</dbReference>
<dbReference type="EMBL" id="GECU01002436">
    <property type="protein sequence ID" value="JAT05271.1"/>
    <property type="molecule type" value="Transcribed_RNA"/>
</dbReference>
<dbReference type="AlphaFoldDB" id="A0A1B6K1E9"/>
<reference evidence="2" key="1">
    <citation type="submission" date="2015-11" db="EMBL/GenBank/DDBJ databases">
        <title>De novo transcriptome assembly of four potential Pierce s Disease insect vectors from Arizona vineyards.</title>
        <authorList>
            <person name="Tassone E.E."/>
        </authorList>
    </citation>
    <scope>NUCLEOTIDE SEQUENCE</scope>
</reference>
<protein>
    <recommendedName>
        <fullName evidence="1">FAM194 C-terminal domain-containing protein</fullName>
    </recommendedName>
</protein>
<name>A0A1B6K1E9_9HEMI</name>
<evidence type="ECO:0000313" key="2">
    <source>
        <dbReference type="EMBL" id="JAT05271.1"/>
    </source>
</evidence>
<proteinExistence type="predicted"/>
<dbReference type="InterPro" id="IPR029281">
    <property type="entry name" value="FAM194_C"/>
</dbReference>
<sequence length="273" mass="30906">MEVDGTGGIFYSNGSPAMLIKNTDTGMRLTMYSNPKKDPLMKDSFVAKIIGMFDSSGNGVIYDLEGNKILNFNQFEGVFNNQSKSVIHKWHWSDYNILEKYREKELLNFMAKESQTEPEVVKGKKGAIPAGAVKKAKSLEKKSDLGSFYKKILAELPFPQQQKPKVPNENRNMGFKSIILKINKEMALRINGQDSVFVNFFSNKIFYRVDLGIRVDPEIVERIEDLAPDRMNGIPCVFDSLFHLSASLQELKNLHMGQSKNNTPGKYPPLKVN</sequence>
<evidence type="ECO:0000259" key="1">
    <source>
        <dbReference type="Pfam" id="PF14977"/>
    </source>
</evidence>
<gene>
    <name evidence="2" type="ORF">g.30549</name>
</gene>
<dbReference type="PANTHER" id="PTHR23093:SF18">
    <property type="entry name" value="GLUTAMATE RICH 6"/>
    <property type="match status" value="1"/>
</dbReference>
<feature type="domain" description="FAM194 C-terminal" evidence="1">
    <location>
        <begin position="3"/>
        <end position="97"/>
    </location>
</feature>